<accession>A0A918ENX3</accession>
<reference evidence="3" key="2">
    <citation type="submission" date="2020-09" db="EMBL/GenBank/DDBJ databases">
        <authorList>
            <person name="Sun Q."/>
            <person name="Ohkuma M."/>
        </authorList>
    </citation>
    <scope>NUCLEOTIDE SEQUENCE</scope>
    <source>
        <strain evidence="3">JCM 4335</strain>
    </source>
</reference>
<feature type="domain" description="Peptidase C14 caspase" evidence="2">
    <location>
        <begin position="5"/>
        <end position="248"/>
    </location>
</feature>
<gene>
    <name evidence="3" type="ORF">GCM10010249_53960</name>
</gene>
<dbReference type="PANTHER" id="PTHR48104:SF30">
    <property type="entry name" value="METACASPASE-1"/>
    <property type="match status" value="1"/>
</dbReference>
<proteinExistence type="predicted"/>
<sequence length="651" mass="68804">MAKVYALFVGIDDYPAGRWAKLGGCLNDIEAGRRWLEERLDAPPAVRVLTDRGATVAAVTDAITRHLGKAGPGDKAFLWFSGHGTEYDVSSPAERFVEATGKCQALVCSDGPLPDKRLGALLDGIAARGAHVSAVLDCCFSGGATRDPVDAVARYAPPLPEWTTLPQHAPPAARDTGDPARGPRHVLLAGCRLDQRAYERKYGGRAHGVFTHALLGALRAAPPGATYREVLAAAHARVQTDERFQHPVLAPADPGGIADTPVLGGAVRPPAPHLLRYGPDGWEVDCGGVHGLRAGAGAARGTAFTVTGDHGGPAVRAREVHPTRTLVTPDGWTPDRARAYPVAPSSLALPPLAVRLEGPDAKAVARALATAGPGGRPSPFVRVGDGAHPDGLRRVVTGGGRAHILRRDGSPAVDPLPLTGPADARRVARCLVHLARWHQLHALDNPASPLAGLVRVEVVPWGRWGAYGRASVAPDATGDLVCRYSGGPGCPRPPEVTIRIHNHANRALWAVLIDLTDTYAARTHLYPGHFIGARRTGHVFDGEVVELSLPPGRAEKPGAEARDWLKLVVAENEINTAPFRLERWDPYADAHESARGDTAGPDHDAPDGVLHLAVPGADRDLGPSRRRGPGQWWATTVPVRTVVPPLTGRGA</sequence>
<name>A0A918ENX3_9ACTN</name>
<dbReference type="PANTHER" id="PTHR48104">
    <property type="entry name" value="METACASPASE-4"/>
    <property type="match status" value="1"/>
</dbReference>
<dbReference type="AlphaFoldDB" id="A0A918ENX3"/>
<feature type="region of interest" description="Disordered" evidence="1">
    <location>
        <begin position="162"/>
        <end position="181"/>
    </location>
</feature>
<dbReference type="InterPro" id="IPR050452">
    <property type="entry name" value="Metacaspase"/>
</dbReference>
<dbReference type="Gene3D" id="3.40.50.1460">
    <property type="match status" value="1"/>
</dbReference>
<dbReference type="RefSeq" id="WP_189537758.1">
    <property type="nucleotide sequence ID" value="NZ_BMSV01000013.1"/>
</dbReference>
<dbReference type="Pfam" id="PF00656">
    <property type="entry name" value="Peptidase_C14"/>
    <property type="match status" value="1"/>
</dbReference>
<evidence type="ECO:0000313" key="4">
    <source>
        <dbReference type="Proteomes" id="UP000654123"/>
    </source>
</evidence>
<dbReference type="Proteomes" id="UP000654123">
    <property type="component" value="Unassembled WGS sequence"/>
</dbReference>
<dbReference type="GO" id="GO:0006508">
    <property type="term" value="P:proteolysis"/>
    <property type="evidence" value="ECO:0007669"/>
    <property type="project" value="InterPro"/>
</dbReference>
<evidence type="ECO:0000256" key="1">
    <source>
        <dbReference type="SAM" id="MobiDB-lite"/>
    </source>
</evidence>
<dbReference type="GO" id="GO:0004197">
    <property type="term" value="F:cysteine-type endopeptidase activity"/>
    <property type="evidence" value="ECO:0007669"/>
    <property type="project" value="InterPro"/>
</dbReference>
<keyword evidence="4" id="KW-1185">Reference proteome</keyword>
<evidence type="ECO:0000259" key="2">
    <source>
        <dbReference type="Pfam" id="PF00656"/>
    </source>
</evidence>
<reference evidence="3" key="1">
    <citation type="journal article" date="2014" name="Int. J. Syst. Evol. Microbiol.">
        <title>Complete genome sequence of Corynebacterium casei LMG S-19264T (=DSM 44701T), isolated from a smear-ripened cheese.</title>
        <authorList>
            <consortium name="US DOE Joint Genome Institute (JGI-PGF)"/>
            <person name="Walter F."/>
            <person name="Albersmeier A."/>
            <person name="Kalinowski J."/>
            <person name="Ruckert C."/>
        </authorList>
    </citation>
    <scope>NUCLEOTIDE SEQUENCE</scope>
    <source>
        <strain evidence="3">JCM 4335</strain>
    </source>
</reference>
<protein>
    <recommendedName>
        <fullName evidence="2">Peptidase C14 caspase domain-containing protein</fullName>
    </recommendedName>
</protein>
<dbReference type="InterPro" id="IPR011600">
    <property type="entry name" value="Pept_C14_caspase"/>
</dbReference>
<comment type="caution">
    <text evidence="3">The sequence shown here is derived from an EMBL/GenBank/DDBJ whole genome shotgun (WGS) entry which is preliminary data.</text>
</comment>
<dbReference type="EMBL" id="BMSV01000013">
    <property type="protein sequence ID" value="GGQ28473.1"/>
    <property type="molecule type" value="Genomic_DNA"/>
</dbReference>
<dbReference type="GO" id="GO:0005737">
    <property type="term" value="C:cytoplasm"/>
    <property type="evidence" value="ECO:0007669"/>
    <property type="project" value="TreeGrafter"/>
</dbReference>
<organism evidence="3 4">
    <name type="scientific">Streptomyces roseolilacinus</name>
    <dbReference type="NCBI Taxonomy" id="66904"/>
    <lineage>
        <taxon>Bacteria</taxon>
        <taxon>Bacillati</taxon>
        <taxon>Actinomycetota</taxon>
        <taxon>Actinomycetes</taxon>
        <taxon>Kitasatosporales</taxon>
        <taxon>Streptomycetaceae</taxon>
        <taxon>Streptomyces</taxon>
    </lineage>
</organism>
<evidence type="ECO:0000313" key="3">
    <source>
        <dbReference type="EMBL" id="GGQ28473.1"/>
    </source>
</evidence>